<name>A0A0U1CUC3_9MYCO</name>
<gene>
    <name evidence="1" type="ORF">BN000_00135</name>
</gene>
<keyword evidence="2" id="KW-1185">Reference proteome</keyword>
<protein>
    <submittedName>
        <fullName evidence="1">Uncharacterized protein</fullName>
    </submittedName>
</protein>
<sequence length="122" mass="13866">MRLMTRLVAGIANDRCVGKSTRVILYNEVKHVDEIVTSVVFFSLSAQLGQKLLRFVLCPGGPVSRDDHAPIRQLNDERHFDSSEQWQPDQRVYVQFSCNLSVTALSISVKLTTEEYEYSGCR</sequence>
<organism evidence="1 2">
    <name type="scientific">Mycobacterium europaeum</name>
    <dbReference type="NCBI Taxonomy" id="761804"/>
    <lineage>
        <taxon>Bacteria</taxon>
        <taxon>Bacillati</taxon>
        <taxon>Actinomycetota</taxon>
        <taxon>Actinomycetes</taxon>
        <taxon>Mycobacteriales</taxon>
        <taxon>Mycobacteriaceae</taxon>
        <taxon>Mycobacterium</taxon>
        <taxon>Mycobacterium simiae complex</taxon>
    </lineage>
</organism>
<dbReference type="EMBL" id="CTEC01000001">
    <property type="protein sequence ID" value="CQD02099.1"/>
    <property type="molecule type" value="Genomic_DNA"/>
</dbReference>
<dbReference type="Proteomes" id="UP000199601">
    <property type="component" value="Unassembled WGS sequence"/>
</dbReference>
<evidence type="ECO:0000313" key="1">
    <source>
        <dbReference type="EMBL" id="CQD02099.1"/>
    </source>
</evidence>
<accession>A0A0U1CUC3</accession>
<reference evidence="2" key="1">
    <citation type="submission" date="2015-03" db="EMBL/GenBank/DDBJ databases">
        <authorList>
            <person name="Urmite Genomes"/>
        </authorList>
    </citation>
    <scope>NUCLEOTIDE SEQUENCE [LARGE SCALE GENOMIC DNA]</scope>
    <source>
        <strain evidence="2">CSUR P1344</strain>
    </source>
</reference>
<proteinExistence type="predicted"/>
<evidence type="ECO:0000313" key="2">
    <source>
        <dbReference type="Proteomes" id="UP000199601"/>
    </source>
</evidence>
<dbReference type="AlphaFoldDB" id="A0A0U1CUC3"/>